<protein>
    <submittedName>
        <fullName evidence="2">Uncharacterized protein</fullName>
    </submittedName>
</protein>
<evidence type="ECO:0000256" key="1">
    <source>
        <dbReference type="SAM" id="MobiDB-lite"/>
    </source>
</evidence>
<sequence>MTSSMAHSTIDIHPSSSISPPSSISSTTSHSSTGSCKSVQFSRFVKISFTYPGDEYDRSAFEPAKLTPSETTELMQLRGAWRQEMECRLQNATEQDIQMPLSPVSPDLSSSSSPIFPDTTTSKYHGRPHSLLLPTAVSSNVSHSSPPCSPVLSHHDSCSSSSDDDEYPAVVSPTLTAQQQQQKHRLKRFGSSCEGMMHRHRHLEQTRCIA</sequence>
<feature type="compositionally biased region" description="Low complexity" evidence="1">
    <location>
        <begin position="7"/>
        <end position="33"/>
    </location>
</feature>
<dbReference type="Proteomes" id="UP000748756">
    <property type="component" value="Unassembled WGS sequence"/>
</dbReference>
<proteinExistence type="predicted"/>
<accession>A0A9P5RUB0</accession>
<keyword evidence="3" id="KW-1185">Reference proteome</keyword>
<name>A0A9P5RUB0_9FUNG</name>
<feature type="region of interest" description="Disordered" evidence="1">
    <location>
        <begin position="143"/>
        <end position="168"/>
    </location>
</feature>
<feature type="region of interest" description="Disordered" evidence="1">
    <location>
        <begin position="1"/>
        <end position="35"/>
    </location>
</feature>
<dbReference type="EMBL" id="JAAAUQ010001009">
    <property type="protein sequence ID" value="KAF9144452.1"/>
    <property type="molecule type" value="Genomic_DNA"/>
</dbReference>
<dbReference type="AlphaFoldDB" id="A0A9P5RUB0"/>
<evidence type="ECO:0000313" key="3">
    <source>
        <dbReference type="Proteomes" id="UP000748756"/>
    </source>
</evidence>
<organism evidence="2 3">
    <name type="scientific">Linnemannia schmuckeri</name>
    <dbReference type="NCBI Taxonomy" id="64567"/>
    <lineage>
        <taxon>Eukaryota</taxon>
        <taxon>Fungi</taxon>
        <taxon>Fungi incertae sedis</taxon>
        <taxon>Mucoromycota</taxon>
        <taxon>Mortierellomycotina</taxon>
        <taxon>Mortierellomycetes</taxon>
        <taxon>Mortierellales</taxon>
        <taxon>Mortierellaceae</taxon>
        <taxon>Linnemannia</taxon>
    </lineage>
</organism>
<comment type="caution">
    <text evidence="2">The sequence shown here is derived from an EMBL/GenBank/DDBJ whole genome shotgun (WGS) entry which is preliminary data.</text>
</comment>
<gene>
    <name evidence="2" type="ORF">BG015_000097</name>
</gene>
<dbReference type="OrthoDB" id="5596610at2759"/>
<evidence type="ECO:0000313" key="2">
    <source>
        <dbReference type="EMBL" id="KAF9144452.1"/>
    </source>
</evidence>
<reference evidence="2" key="1">
    <citation type="journal article" date="2020" name="Fungal Divers.">
        <title>Resolving the Mortierellaceae phylogeny through synthesis of multi-gene phylogenetics and phylogenomics.</title>
        <authorList>
            <person name="Vandepol N."/>
            <person name="Liber J."/>
            <person name="Desiro A."/>
            <person name="Na H."/>
            <person name="Kennedy M."/>
            <person name="Barry K."/>
            <person name="Grigoriev I.V."/>
            <person name="Miller A.N."/>
            <person name="O'Donnell K."/>
            <person name="Stajich J.E."/>
            <person name="Bonito G."/>
        </authorList>
    </citation>
    <scope>NUCLEOTIDE SEQUENCE</scope>
    <source>
        <strain evidence="2">NRRL 6426</strain>
    </source>
</reference>
<feature type="compositionally biased region" description="Low complexity" evidence="1">
    <location>
        <begin position="143"/>
        <end position="152"/>
    </location>
</feature>